<dbReference type="Gene3D" id="2.20.25.110">
    <property type="entry name" value="S-adenosyl-L-methionine-dependent methyltransferases"/>
    <property type="match status" value="1"/>
</dbReference>
<dbReference type="Pfam" id="PF13649">
    <property type="entry name" value="Methyltransf_25"/>
    <property type="match status" value="1"/>
</dbReference>
<dbReference type="SUPFAM" id="SSF53335">
    <property type="entry name" value="S-adenosyl-L-methionine-dependent methyltransferases"/>
    <property type="match status" value="1"/>
</dbReference>
<gene>
    <name evidence="2" type="ORF">ACFQNG_00660</name>
</gene>
<dbReference type="Proteomes" id="UP001596500">
    <property type="component" value="Unassembled WGS sequence"/>
</dbReference>
<keyword evidence="2" id="KW-0808">Transferase</keyword>
<dbReference type="GO" id="GO:0008168">
    <property type="term" value="F:methyltransferase activity"/>
    <property type="evidence" value="ECO:0007669"/>
    <property type="project" value="UniProtKB-KW"/>
</dbReference>
<organism evidence="2 3">
    <name type="scientific">Laceyella putida</name>
    <dbReference type="NCBI Taxonomy" id="110101"/>
    <lineage>
        <taxon>Bacteria</taxon>
        <taxon>Bacillati</taxon>
        <taxon>Bacillota</taxon>
        <taxon>Bacilli</taxon>
        <taxon>Bacillales</taxon>
        <taxon>Thermoactinomycetaceae</taxon>
        <taxon>Laceyella</taxon>
    </lineage>
</organism>
<evidence type="ECO:0000313" key="3">
    <source>
        <dbReference type="Proteomes" id="UP001596500"/>
    </source>
</evidence>
<dbReference type="PANTHER" id="PTHR43591:SF110">
    <property type="entry name" value="RHODANESE DOMAIN-CONTAINING PROTEIN"/>
    <property type="match status" value="1"/>
</dbReference>
<dbReference type="CDD" id="cd02440">
    <property type="entry name" value="AdoMet_MTases"/>
    <property type="match status" value="1"/>
</dbReference>
<comment type="caution">
    <text evidence="2">The sequence shown here is derived from an EMBL/GenBank/DDBJ whole genome shotgun (WGS) entry which is preliminary data.</text>
</comment>
<evidence type="ECO:0000313" key="2">
    <source>
        <dbReference type="EMBL" id="MFC7439681.1"/>
    </source>
</evidence>
<dbReference type="Gene3D" id="3.40.50.150">
    <property type="entry name" value="Vaccinia Virus protein VP39"/>
    <property type="match status" value="1"/>
</dbReference>
<name>A0ABW2RFC7_9BACL</name>
<reference evidence="3" key="1">
    <citation type="journal article" date="2019" name="Int. J. Syst. Evol. Microbiol.">
        <title>The Global Catalogue of Microorganisms (GCM) 10K type strain sequencing project: providing services to taxonomists for standard genome sequencing and annotation.</title>
        <authorList>
            <consortium name="The Broad Institute Genomics Platform"/>
            <consortium name="The Broad Institute Genome Sequencing Center for Infectious Disease"/>
            <person name="Wu L."/>
            <person name="Ma J."/>
        </authorList>
    </citation>
    <scope>NUCLEOTIDE SEQUENCE [LARGE SCALE GENOMIC DNA]</scope>
    <source>
        <strain evidence="3">CGMCC 1.12942</strain>
    </source>
</reference>
<dbReference type="RefSeq" id="WP_379862863.1">
    <property type="nucleotide sequence ID" value="NZ_JBHTBW010000003.1"/>
</dbReference>
<dbReference type="EC" id="2.1.1.-" evidence="2"/>
<dbReference type="GO" id="GO:0032259">
    <property type="term" value="P:methylation"/>
    <property type="evidence" value="ECO:0007669"/>
    <property type="project" value="UniProtKB-KW"/>
</dbReference>
<feature type="domain" description="Methyltransferase" evidence="1">
    <location>
        <begin position="44"/>
        <end position="138"/>
    </location>
</feature>
<evidence type="ECO:0000259" key="1">
    <source>
        <dbReference type="Pfam" id="PF13649"/>
    </source>
</evidence>
<keyword evidence="2" id="KW-0489">Methyltransferase</keyword>
<dbReference type="EMBL" id="JBHTBW010000003">
    <property type="protein sequence ID" value="MFC7439681.1"/>
    <property type="molecule type" value="Genomic_DNA"/>
</dbReference>
<dbReference type="InterPro" id="IPR041698">
    <property type="entry name" value="Methyltransf_25"/>
</dbReference>
<proteinExistence type="predicted"/>
<accession>A0ABW2RFC7</accession>
<sequence length="243" mass="28665">MSNWYEKSFGEDYLIVYKHRSRQDASREVARLQEWLQLQEKQLILDLCCGMGRHTIALARKGYSMVGLDLSRVLLSHAVRESEGLAIPFVHGDMRALPFVDHTFDVVLNLFTSFGYFERDEDNLRVLSEIHRVLKPQGQFVMDFLNRHAVEQNLVPESVREEDNVWIREERWIDGDFVCKKITVKDERGERRYEERVKMVEYPRLRQWMEQTGLTVVQAYGDFAGHPYTKESERMIMVGCVNK</sequence>
<keyword evidence="3" id="KW-1185">Reference proteome</keyword>
<dbReference type="PANTHER" id="PTHR43591">
    <property type="entry name" value="METHYLTRANSFERASE"/>
    <property type="match status" value="1"/>
</dbReference>
<dbReference type="InterPro" id="IPR029063">
    <property type="entry name" value="SAM-dependent_MTases_sf"/>
</dbReference>
<protein>
    <submittedName>
        <fullName evidence="2">Class I SAM-dependent methyltransferase</fullName>
        <ecNumber evidence="2">2.1.1.-</ecNumber>
    </submittedName>
</protein>